<reference evidence="1" key="1">
    <citation type="journal article" date="2014" name="Front. Microbiol.">
        <title>High frequency of phylogenetically diverse reductive dehalogenase-homologous genes in deep subseafloor sedimentary metagenomes.</title>
        <authorList>
            <person name="Kawai M."/>
            <person name="Futagami T."/>
            <person name="Toyoda A."/>
            <person name="Takaki Y."/>
            <person name="Nishi S."/>
            <person name="Hori S."/>
            <person name="Arai W."/>
            <person name="Tsubouchi T."/>
            <person name="Morono Y."/>
            <person name="Uchiyama I."/>
            <person name="Ito T."/>
            <person name="Fujiyama A."/>
            <person name="Inagaki F."/>
            <person name="Takami H."/>
        </authorList>
    </citation>
    <scope>NUCLEOTIDE SEQUENCE</scope>
    <source>
        <strain evidence="1">Expedition CK06-06</strain>
    </source>
</reference>
<dbReference type="EMBL" id="BART01012854">
    <property type="protein sequence ID" value="GAG86186.1"/>
    <property type="molecule type" value="Genomic_DNA"/>
</dbReference>
<protein>
    <submittedName>
        <fullName evidence="1">Uncharacterized protein</fullName>
    </submittedName>
</protein>
<gene>
    <name evidence="1" type="ORF">S01H4_26600</name>
</gene>
<organism evidence="1">
    <name type="scientific">marine sediment metagenome</name>
    <dbReference type="NCBI Taxonomy" id="412755"/>
    <lineage>
        <taxon>unclassified sequences</taxon>
        <taxon>metagenomes</taxon>
        <taxon>ecological metagenomes</taxon>
    </lineage>
</organism>
<evidence type="ECO:0000313" key="1">
    <source>
        <dbReference type="EMBL" id="GAG86186.1"/>
    </source>
</evidence>
<comment type="caution">
    <text evidence="1">The sequence shown here is derived from an EMBL/GenBank/DDBJ whole genome shotgun (WGS) entry which is preliminary data.</text>
</comment>
<dbReference type="AlphaFoldDB" id="X1CPK5"/>
<accession>X1CPK5</accession>
<proteinExistence type="predicted"/>
<sequence>MAILKGSSSKRQGAKGKGIFIAGSQRVVIQVRASKYELEIVDPVQYEEIYDVKSKYT</sequence>
<name>X1CPK5_9ZZZZ</name>